<sequence length="125" mass="13953">MEGTLNISLKKLTEKGLIRPNNLSINSNFAHTFVVGVVVKYFVHLASYDDKAYSALENVATMMLPLHSGAPFQQMTSSPPGIYPRKVVMGAQKNVNGQEQVKVHTLEWVYAQAWLHQLLIDEVQA</sequence>
<comment type="caution">
    <text evidence="1">The sequence shown here is derived from an EMBL/GenBank/DDBJ whole genome shotgun (WGS) entry which is preliminary data.</text>
</comment>
<gene>
    <name evidence="1" type="ORF">PVK06_023223</name>
</gene>
<evidence type="ECO:0000313" key="1">
    <source>
        <dbReference type="EMBL" id="KAK5818289.1"/>
    </source>
</evidence>
<reference evidence="1 2" key="1">
    <citation type="submission" date="2023-03" db="EMBL/GenBank/DDBJ databases">
        <title>WGS of Gossypium arboreum.</title>
        <authorList>
            <person name="Yu D."/>
        </authorList>
    </citation>
    <scope>NUCLEOTIDE SEQUENCE [LARGE SCALE GENOMIC DNA]</scope>
    <source>
        <tissue evidence="1">Leaf</tissue>
    </source>
</reference>
<accession>A0ABR0PAL4</accession>
<evidence type="ECO:0000313" key="2">
    <source>
        <dbReference type="Proteomes" id="UP001358586"/>
    </source>
</evidence>
<dbReference type="Proteomes" id="UP001358586">
    <property type="component" value="Chromosome 7"/>
</dbReference>
<proteinExistence type="predicted"/>
<organism evidence="1 2">
    <name type="scientific">Gossypium arboreum</name>
    <name type="common">Tree cotton</name>
    <name type="synonym">Gossypium nanking</name>
    <dbReference type="NCBI Taxonomy" id="29729"/>
    <lineage>
        <taxon>Eukaryota</taxon>
        <taxon>Viridiplantae</taxon>
        <taxon>Streptophyta</taxon>
        <taxon>Embryophyta</taxon>
        <taxon>Tracheophyta</taxon>
        <taxon>Spermatophyta</taxon>
        <taxon>Magnoliopsida</taxon>
        <taxon>eudicotyledons</taxon>
        <taxon>Gunneridae</taxon>
        <taxon>Pentapetalae</taxon>
        <taxon>rosids</taxon>
        <taxon>malvids</taxon>
        <taxon>Malvales</taxon>
        <taxon>Malvaceae</taxon>
        <taxon>Malvoideae</taxon>
        <taxon>Gossypium</taxon>
    </lineage>
</organism>
<name>A0ABR0PAL4_GOSAR</name>
<keyword evidence="2" id="KW-1185">Reference proteome</keyword>
<protein>
    <submittedName>
        <fullName evidence="1">Uncharacterized protein</fullName>
    </submittedName>
</protein>
<dbReference type="EMBL" id="JARKNE010000007">
    <property type="protein sequence ID" value="KAK5818289.1"/>
    <property type="molecule type" value="Genomic_DNA"/>
</dbReference>